<evidence type="ECO:0000313" key="3">
    <source>
        <dbReference type="EMBL" id="CAE7195223.1"/>
    </source>
</evidence>
<keyword evidence="1" id="KW-0175">Coiled coil</keyword>
<evidence type="ECO:0000256" key="2">
    <source>
        <dbReference type="SAM" id="MobiDB-lite"/>
    </source>
</evidence>
<dbReference type="OrthoDB" id="441757at2759"/>
<feature type="coiled-coil region" evidence="1">
    <location>
        <begin position="222"/>
        <end position="257"/>
    </location>
</feature>
<evidence type="ECO:0000313" key="4">
    <source>
        <dbReference type="Proteomes" id="UP000604046"/>
    </source>
</evidence>
<gene>
    <name evidence="3" type="ORF">SNAT2548_LOCUS5381</name>
</gene>
<comment type="caution">
    <text evidence="3">The sequence shown here is derived from an EMBL/GenBank/DDBJ whole genome shotgun (WGS) entry which is preliminary data.</text>
</comment>
<sequence>MARAWPFAALWRQAVGYAFAIALVLERFPTCTQAVALRTEAQMMGNNPVKKIIDMLETMRNKVQEEGEEKSKVFEKYMCYCKSSAAKLNSELDQAATGLPQLRSRVREVIALQATLESEVSQHKKDRDEANNAMASASALRKKESEAYLKESTSEKQTLDSVTEAIKALEKGQGQSFLQTQQALALQRLSMSADMTTEHRDLLSAFLAGEQQPSSSRIVGMLKQMKEEIANDVSELVEMEKQRLAEHESLLEAKQKEGEAAMKAMEEKMLRLGELKVEAQMVKDDIQEKVDGQKESSDFFLDLNQTCEAKQQAWNAYQASQAEEIQALTETVEFLEENDVQHAVRGALTSSSLVQKLKTRPAPAFSWPDSGFYAGGRLSLLQLSAGSARDQASYGRTADYAYAEMGLRGDRPSLEVAINKIVDLHGVLDKEQASDEDRKKYCEKKLRQADLAQQSKEREIQDAASIMATYENELSTVVDEIKDMDKGMKELDAQVTEVTNTRKSEHEAFVKARDTNNEALELLDVAAQRIERFYSRSFVQVQHNTTYGASRLASSKAVPEADLTYRKQGESSTRLVMLFSRIKADIQKQTETLESDDKVGQAEYENIVKNSNQKKLISNKSLGSKQAAKAELQVTLQRSREELRSQKQALLAVEEEIRGLHAECDFLLKNFDMRQDARQSEHRSLTRAKATLEAASES</sequence>
<keyword evidence="4" id="KW-1185">Reference proteome</keyword>
<feature type="region of interest" description="Disordered" evidence="2">
    <location>
        <begin position="121"/>
        <end position="141"/>
    </location>
</feature>
<evidence type="ECO:0000256" key="1">
    <source>
        <dbReference type="SAM" id="Coils"/>
    </source>
</evidence>
<accession>A0A812J3A2</accession>
<feature type="coiled-coil region" evidence="1">
    <location>
        <begin position="629"/>
        <end position="663"/>
    </location>
</feature>
<dbReference type="Proteomes" id="UP000604046">
    <property type="component" value="Unassembled WGS sequence"/>
</dbReference>
<protein>
    <submittedName>
        <fullName evidence="3">Uncharacterized protein</fullName>
    </submittedName>
</protein>
<proteinExistence type="predicted"/>
<reference evidence="3" key="1">
    <citation type="submission" date="2021-02" db="EMBL/GenBank/DDBJ databases">
        <authorList>
            <person name="Dougan E. K."/>
            <person name="Rhodes N."/>
            <person name="Thang M."/>
            <person name="Chan C."/>
        </authorList>
    </citation>
    <scope>NUCLEOTIDE SEQUENCE</scope>
</reference>
<feature type="region of interest" description="Disordered" evidence="2">
    <location>
        <begin position="677"/>
        <end position="698"/>
    </location>
</feature>
<dbReference type="EMBL" id="CAJNDS010000345">
    <property type="protein sequence ID" value="CAE7195223.1"/>
    <property type="molecule type" value="Genomic_DNA"/>
</dbReference>
<organism evidence="3 4">
    <name type="scientific">Symbiodinium natans</name>
    <dbReference type="NCBI Taxonomy" id="878477"/>
    <lineage>
        <taxon>Eukaryota</taxon>
        <taxon>Sar</taxon>
        <taxon>Alveolata</taxon>
        <taxon>Dinophyceae</taxon>
        <taxon>Suessiales</taxon>
        <taxon>Symbiodiniaceae</taxon>
        <taxon>Symbiodinium</taxon>
    </lineage>
</organism>
<feature type="compositionally biased region" description="Basic and acidic residues" evidence="2">
    <location>
        <begin position="121"/>
        <end position="130"/>
    </location>
</feature>
<dbReference type="AlphaFoldDB" id="A0A812J3A2"/>
<name>A0A812J3A2_9DINO</name>